<protein>
    <submittedName>
        <fullName evidence="2">Uncharacterized protein</fullName>
    </submittedName>
</protein>
<name>A0A8J2YPG5_9PROT</name>
<evidence type="ECO:0000256" key="1">
    <source>
        <dbReference type="SAM" id="Phobius"/>
    </source>
</evidence>
<sequence>MDDVPRYQPLETKYDDFLFANIGEQENGMPMSMATALTRLGLDPWDEARRLAALPASSAIPAVTHLIARVSGLTSTVSEAPKISAKLVGMLSSRDGRSAGGSKTSGALSRCIDARWVVVLLVIGLVVVASRLLFAG</sequence>
<evidence type="ECO:0000313" key="3">
    <source>
        <dbReference type="Proteomes" id="UP000646365"/>
    </source>
</evidence>
<dbReference type="Proteomes" id="UP000646365">
    <property type="component" value="Unassembled WGS sequence"/>
</dbReference>
<reference evidence="2" key="2">
    <citation type="submission" date="2020-09" db="EMBL/GenBank/DDBJ databases">
        <authorList>
            <person name="Sun Q."/>
            <person name="Zhou Y."/>
        </authorList>
    </citation>
    <scope>NUCLEOTIDE SEQUENCE</scope>
    <source>
        <strain evidence="2">CGMCC 1.15725</strain>
    </source>
</reference>
<feature type="transmembrane region" description="Helical" evidence="1">
    <location>
        <begin position="114"/>
        <end position="134"/>
    </location>
</feature>
<keyword evidence="1" id="KW-0472">Membrane</keyword>
<dbReference type="AlphaFoldDB" id="A0A8J2YPG5"/>
<keyword evidence="1" id="KW-1133">Transmembrane helix</keyword>
<dbReference type="EMBL" id="BMJQ01000001">
    <property type="protein sequence ID" value="GGF02546.1"/>
    <property type="molecule type" value="Genomic_DNA"/>
</dbReference>
<keyword evidence="1" id="KW-0812">Transmembrane</keyword>
<evidence type="ECO:0000313" key="2">
    <source>
        <dbReference type="EMBL" id="GGF02546.1"/>
    </source>
</evidence>
<keyword evidence="3" id="KW-1185">Reference proteome</keyword>
<organism evidence="2 3">
    <name type="scientific">Aliidongia dinghuensis</name>
    <dbReference type="NCBI Taxonomy" id="1867774"/>
    <lineage>
        <taxon>Bacteria</taxon>
        <taxon>Pseudomonadati</taxon>
        <taxon>Pseudomonadota</taxon>
        <taxon>Alphaproteobacteria</taxon>
        <taxon>Rhodospirillales</taxon>
        <taxon>Dongiaceae</taxon>
        <taxon>Aliidongia</taxon>
    </lineage>
</organism>
<dbReference type="RefSeq" id="WP_189042103.1">
    <property type="nucleotide sequence ID" value="NZ_BMJQ01000001.1"/>
</dbReference>
<proteinExistence type="predicted"/>
<comment type="caution">
    <text evidence="2">The sequence shown here is derived from an EMBL/GenBank/DDBJ whole genome shotgun (WGS) entry which is preliminary data.</text>
</comment>
<gene>
    <name evidence="2" type="ORF">GCM10011611_05050</name>
</gene>
<reference evidence="2" key="1">
    <citation type="journal article" date="2014" name="Int. J. Syst. Evol. Microbiol.">
        <title>Complete genome sequence of Corynebacterium casei LMG S-19264T (=DSM 44701T), isolated from a smear-ripened cheese.</title>
        <authorList>
            <consortium name="US DOE Joint Genome Institute (JGI-PGF)"/>
            <person name="Walter F."/>
            <person name="Albersmeier A."/>
            <person name="Kalinowski J."/>
            <person name="Ruckert C."/>
        </authorList>
    </citation>
    <scope>NUCLEOTIDE SEQUENCE</scope>
    <source>
        <strain evidence="2">CGMCC 1.15725</strain>
    </source>
</reference>
<accession>A0A8J2YPG5</accession>